<evidence type="ECO:0000313" key="2">
    <source>
        <dbReference type="EMBL" id="ACI20907.1"/>
    </source>
</evidence>
<evidence type="ECO:0000256" key="1">
    <source>
        <dbReference type="SAM" id="Phobius"/>
    </source>
</evidence>
<reference evidence="2 3" key="2">
    <citation type="journal article" date="2015" name="Genome Announc.">
        <title>Genome Sequence of the Sulfate-Reducing Thermophilic Bacterium Thermodesulfovibrio yellowstonii Strain DSM 11347T (Phylum Nitrospirae).</title>
        <authorList>
            <person name="Bhatnagar S."/>
            <person name="Badger J.H."/>
            <person name="Madupu R."/>
            <person name="Khouri H.M."/>
            <person name="O'Connor E.M."/>
            <person name="Robb F.T."/>
            <person name="Ward N.L."/>
            <person name="Eisen J.A."/>
        </authorList>
    </citation>
    <scope>NUCLEOTIDE SEQUENCE [LARGE SCALE GENOMIC DNA]</scope>
    <source>
        <strain evidence="3">ATCC 51303 / DSM 11347 / YP87</strain>
    </source>
</reference>
<dbReference type="EMBL" id="CP001147">
    <property type="protein sequence ID" value="ACI20907.1"/>
    <property type="molecule type" value="Genomic_DNA"/>
</dbReference>
<dbReference type="STRING" id="289376.THEYE_A1103"/>
<feature type="transmembrane region" description="Helical" evidence="1">
    <location>
        <begin position="105"/>
        <end position="124"/>
    </location>
</feature>
<gene>
    <name evidence="2" type="ordered locus">THEYE_A1103</name>
</gene>
<protein>
    <submittedName>
        <fullName evidence="2">Uncharacterized protein</fullName>
    </submittedName>
</protein>
<dbReference type="HOGENOM" id="CLU_1593789_0_0_0"/>
<evidence type="ECO:0000313" key="3">
    <source>
        <dbReference type="Proteomes" id="UP000000718"/>
    </source>
</evidence>
<organism evidence="2 3">
    <name type="scientific">Thermodesulfovibrio yellowstonii (strain ATCC 51303 / DSM 11347 / YP87)</name>
    <dbReference type="NCBI Taxonomy" id="289376"/>
    <lineage>
        <taxon>Bacteria</taxon>
        <taxon>Pseudomonadati</taxon>
        <taxon>Nitrospirota</taxon>
        <taxon>Thermodesulfovibrionia</taxon>
        <taxon>Thermodesulfovibrionales</taxon>
        <taxon>Thermodesulfovibrionaceae</taxon>
        <taxon>Thermodesulfovibrio</taxon>
    </lineage>
</organism>
<name>B5YL12_THEYD</name>
<reference evidence="3" key="1">
    <citation type="submission" date="2008-08" db="EMBL/GenBank/DDBJ databases">
        <title>The complete genome sequence of Thermodesulfovibrio yellowstonii strain ATCC 51303 / DSM 11347 / YP87.</title>
        <authorList>
            <person name="Dodson R.J."/>
            <person name="Durkin A.S."/>
            <person name="Wu M."/>
            <person name="Eisen J."/>
            <person name="Sutton G."/>
        </authorList>
    </citation>
    <scope>NUCLEOTIDE SEQUENCE [LARGE SCALE GENOMIC DNA]</scope>
    <source>
        <strain evidence="3">ATCC 51303 / DSM 11347 / YP87</strain>
    </source>
</reference>
<keyword evidence="1" id="KW-1133">Transmembrane helix</keyword>
<proteinExistence type="predicted"/>
<dbReference type="EnsemblBacteria" id="ACI20907">
    <property type="protein sequence ID" value="ACI20907"/>
    <property type="gene ID" value="THEYE_A1103"/>
</dbReference>
<keyword evidence="1" id="KW-0812">Transmembrane</keyword>
<feature type="transmembrane region" description="Helical" evidence="1">
    <location>
        <begin position="75"/>
        <end position="93"/>
    </location>
</feature>
<dbReference type="AlphaFoldDB" id="B5YL12"/>
<sequence length="167" mass="20575">MEISIWQNKFQFLIGRLKTRLKCEKINLIRLSKIIGYFLNFNKKSLIFQYNFSRLRLEFFAPLKVDENKEKCKKLNYYLFSSSLNSYYFSSGIPFTAKCVYDYRVFFWINYFFQLYLQFFEFCLRNFSFKYRILYPVEIFPACFKYFGYSFLINIVYEYNSHLLSDC</sequence>
<accession>B5YL12</accession>
<dbReference type="InParanoid" id="B5YL12"/>
<dbReference type="Proteomes" id="UP000000718">
    <property type="component" value="Chromosome"/>
</dbReference>
<dbReference type="KEGG" id="tye:THEYE_A1103"/>
<keyword evidence="1" id="KW-0472">Membrane</keyword>
<keyword evidence="3" id="KW-1185">Reference proteome</keyword>